<feature type="domain" description="Phosphatidylinositol N-acetylglucosaminyltransferase subunit H conserved" evidence="3">
    <location>
        <begin position="87"/>
        <end position="154"/>
    </location>
</feature>
<dbReference type="GO" id="GO:0006506">
    <property type="term" value="P:GPI anchor biosynthetic process"/>
    <property type="evidence" value="ECO:0007669"/>
    <property type="project" value="UniProtKB-UniPathway"/>
</dbReference>
<dbReference type="PANTHER" id="PTHR15231:SF1">
    <property type="entry name" value="PHOSPHATIDYLINOSITOL N-ACETYLGLUCOSAMINYLTRANSFERASE SUBUNIT H"/>
    <property type="match status" value="1"/>
</dbReference>
<dbReference type="STRING" id="50990.A0A4Y7QJ11"/>
<sequence length="190" mass="22466">MVTCRLMRQLRDHPELRIITFNGWTEYRVENWHLSHDGKRREVRYDSWSWFDASFCCIYIFGKSTTVLWGMNSIVSRCSGIYRLTESVIAVYPHGVQFETQRGLPMLPLFASKKFIPMKDIQDIIINEGLRRWDVKFYLALLVHPLDGESQLHIAYENILPHFSVLFEIYHNLRETVTQPIEPPSAYVQK</sequence>
<dbReference type="PANTHER" id="PTHR15231">
    <property type="entry name" value="PHOSPHATIDYLINOSITOL N-ACETYLGLUCOSAMINYLTRANSFERASE SUBUNIT H"/>
    <property type="match status" value="1"/>
</dbReference>
<dbReference type="Proteomes" id="UP000294933">
    <property type="component" value="Unassembled WGS sequence"/>
</dbReference>
<dbReference type="InterPro" id="IPR019328">
    <property type="entry name" value="PIGH-H_dom"/>
</dbReference>
<dbReference type="InterPro" id="IPR044215">
    <property type="entry name" value="PIG-H"/>
</dbReference>
<comment type="pathway">
    <text evidence="1">Glycolipid biosynthesis; glycosylphosphatidylinositol-anchor biosynthesis.</text>
</comment>
<dbReference type="OrthoDB" id="6256716at2759"/>
<gene>
    <name evidence="4" type="ORF">BD410DRAFT_714188</name>
</gene>
<comment type="similarity">
    <text evidence="2">Belongs to the PIGH family.</text>
</comment>
<dbReference type="GO" id="GO:0000506">
    <property type="term" value="C:glycosylphosphatidylinositol-N-acetylglucosaminyltransferase (GPI-GnT) complex"/>
    <property type="evidence" value="ECO:0007669"/>
    <property type="project" value="InterPro"/>
</dbReference>
<evidence type="ECO:0000259" key="3">
    <source>
        <dbReference type="Pfam" id="PF10181"/>
    </source>
</evidence>
<dbReference type="AlphaFoldDB" id="A0A4Y7QJ11"/>
<reference evidence="4 5" key="1">
    <citation type="submission" date="2018-06" db="EMBL/GenBank/DDBJ databases">
        <title>A transcriptomic atlas of mushroom development highlights an independent origin of complex multicellularity.</title>
        <authorList>
            <consortium name="DOE Joint Genome Institute"/>
            <person name="Krizsan K."/>
            <person name="Almasi E."/>
            <person name="Merenyi Z."/>
            <person name="Sahu N."/>
            <person name="Viragh M."/>
            <person name="Koszo T."/>
            <person name="Mondo S."/>
            <person name="Kiss B."/>
            <person name="Balint B."/>
            <person name="Kues U."/>
            <person name="Barry K."/>
            <person name="Hegedus J.C."/>
            <person name="Henrissat B."/>
            <person name="Johnson J."/>
            <person name="Lipzen A."/>
            <person name="Ohm R."/>
            <person name="Nagy I."/>
            <person name="Pangilinan J."/>
            <person name="Yan J."/>
            <person name="Xiong Y."/>
            <person name="Grigoriev I.V."/>
            <person name="Hibbett D.S."/>
            <person name="Nagy L.G."/>
        </authorList>
    </citation>
    <scope>NUCLEOTIDE SEQUENCE [LARGE SCALE GENOMIC DNA]</scope>
    <source>
        <strain evidence="4 5">SZMC22713</strain>
    </source>
</reference>
<evidence type="ECO:0000256" key="2">
    <source>
        <dbReference type="ARBA" id="ARBA00009610"/>
    </source>
</evidence>
<evidence type="ECO:0000313" key="4">
    <source>
        <dbReference type="EMBL" id="TDL27385.1"/>
    </source>
</evidence>
<protein>
    <recommendedName>
        <fullName evidence="3">Phosphatidylinositol N-acetylglucosaminyltransferase subunit H conserved domain-containing protein</fullName>
    </recommendedName>
</protein>
<proteinExistence type="inferred from homology"/>
<organism evidence="4 5">
    <name type="scientific">Rickenella mellea</name>
    <dbReference type="NCBI Taxonomy" id="50990"/>
    <lineage>
        <taxon>Eukaryota</taxon>
        <taxon>Fungi</taxon>
        <taxon>Dikarya</taxon>
        <taxon>Basidiomycota</taxon>
        <taxon>Agaricomycotina</taxon>
        <taxon>Agaricomycetes</taxon>
        <taxon>Hymenochaetales</taxon>
        <taxon>Rickenellaceae</taxon>
        <taxon>Rickenella</taxon>
    </lineage>
</organism>
<accession>A0A4Y7QJ11</accession>
<dbReference type="VEuPathDB" id="FungiDB:BD410DRAFT_714188"/>
<dbReference type="Pfam" id="PF10181">
    <property type="entry name" value="PIG-H"/>
    <property type="match status" value="1"/>
</dbReference>
<name>A0A4Y7QJ11_9AGAM</name>
<dbReference type="EMBL" id="ML170159">
    <property type="protein sequence ID" value="TDL27385.1"/>
    <property type="molecule type" value="Genomic_DNA"/>
</dbReference>
<keyword evidence="5" id="KW-1185">Reference proteome</keyword>
<evidence type="ECO:0000313" key="5">
    <source>
        <dbReference type="Proteomes" id="UP000294933"/>
    </source>
</evidence>
<evidence type="ECO:0000256" key="1">
    <source>
        <dbReference type="ARBA" id="ARBA00004687"/>
    </source>
</evidence>
<dbReference type="UniPathway" id="UPA00196"/>